<gene>
    <name evidence="1" type="ORF">NCTC10717_00303</name>
</gene>
<proteinExistence type="predicted"/>
<evidence type="ECO:0000313" key="1">
    <source>
        <dbReference type="EMBL" id="SUO91912.1"/>
    </source>
</evidence>
<organism evidence="1 2">
    <name type="scientific">Suttonella indologenes</name>
    <dbReference type="NCBI Taxonomy" id="13276"/>
    <lineage>
        <taxon>Bacteria</taxon>
        <taxon>Pseudomonadati</taxon>
        <taxon>Pseudomonadota</taxon>
        <taxon>Gammaproteobacteria</taxon>
        <taxon>Cardiobacteriales</taxon>
        <taxon>Cardiobacteriaceae</taxon>
        <taxon>Suttonella</taxon>
    </lineage>
</organism>
<dbReference type="AlphaFoldDB" id="A0A380MJT0"/>
<keyword evidence="2" id="KW-1185">Reference proteome</keyword>
<protein>
    <submittedName>
        <fullName evidence="1">Uncharacterized protein</fullName>
    </submittedName>
</protein>
<sequence length="101" mass="11437">MIEQTEKMNQRYPSKSFLSAEERETLFQEGGMNAVCLAESMEAGDAGDEDLAWRWLAAAQMPTTALKTIKRALGVEFMRKYNIDTTNADRELGEGWLERSV</sequence>
<accession>A0A380MJT0</accession>
<dbReference type="EMBL" id="UHIA01000003">
    <property type="protein sequence ID" value="SUO91912.1"/>
    <property type="molecule type" value="Genomic_DNA"/>
</dbReference>
<reference evidence="1 2" key="1">
    <citation type="submission" date="2018-06" db="EMBL/GenBank/DDBJ databases">
        <authorList>
            <consortium name="Pathogen Informatics"/>
            <person name="Doyle S."/>
        </authorList>
    </citation>
    <scope>NUCLEOTIDE SEQUENCE [LARGE SCALE GENOMIC DNA]</scope>
    <source>
        <strain evidence="1 2">NCTC10717</strain>
    </source>
</reference>
<name>A0A380MJT0_9GAMM</name>
<dbReference type="Proteomes" id="UP000254575">
    <property type="component" value="Unassembled WGS sequence"/>
</dbReference>
<evidence type="ECO:0000313" key="2">
    <source>
        <dbReference type="Proteomes" id="UP000254575"/>
    </source>
</evidence>